<evidence type="ECO:0000313" key="3">
    <source>
        <dbReference type="EMBL" id="AMV67518.1"/>
    </source>
</evidence>
<sequence>MKLLALDTSNRPLSVAVLDDGQLLAMTTTNIRKNHSIQLLPIIEALVKQAGITVQDLDRIVVADGPGSYTGLRIATTTAKTLAYTLNIDLVAISSLRALAANVIDENRLIVPLFDARRENVFAGIYERTSDGLVSVMDDQHLSIKELAAQLLGMQKPVWFVGQDVATYAAFVQDQLGSNFHQVSDALNLPNAFALGNLGLHAEPVAHPFNFVPRYLRLTEAEVEWKKRHPQEDTKPYVERN</sequence>
<dbReference type="RefSeq" id="WP_046871065.1">
    <property type="nucleotide sequence ID" value="NZ_BAAAXI010000152.1"/>
</dbReference>
<dbReference type="Pfam" id="PF00814">
    <property type="entry name" value="TsaD"/>
    <property type="match status" value="1"/>
</dbReference>
<dbReference type="OrthoDB" id="9784166at2"/>
<dbReference type="AlphaFoldDB" id="A0A0R2HCV7"/>
<dbReference type="CDD" id="cd24032">
    <property type="entry name" value="ASKHA_NBD_TsaB"/>
    <property type="match status" value="1"/>
</dbReference>
<proteinExistence type="predicted"/>
<protein>
    <submittedName>
        <fullName evidence="2">TsaB protein, required for threonylcarbamoyladenosine (T(6)A) formation in tRNA</fullName>
    </submittedName>
</protein>
<dbReference type="PANTHER" id="PTHR11735">
    <property type="entry name" value="TRNA N6-ADENOSINE THREONYLCARBAMOYLTRANSFERASE"/>
    <property type="match status" value="1"/>
</dbReference>
<evidence type="ECO:0000259" key="1">
    <source>
        <dbReference type="Pfam" id="PF00814"/>
    </source>
</evidence>
<dbReference type="Proteomes" id="UP000076405">
    <property type="component" value="Chromosome"/>
</dbReference>
<dbReference type="Gene3D" id="3.30.420.40">
    <property type="match status" value="2"/>
</dbReference>
<name>A0A0R2HCV7_9LACO</name>
<dbReference type="GO" id="GO:0005829">
    <property type="term" value="C:cytosol"/>
    <property type="evidence" value="ECO:0007669"/>
    <property type="project" value="TreeGrafter"/>
</dbReference>
<dbReference type="SUPFAM" id="SSF53067">
    <property type="entry name" value="Actin-like ATPase domain"/>
    <property type="match status" value="2"/>
</dbReference>
<evidence type="ECO:0000313" key="4">
    <source>
        <dbReference type="Proteomes" id="UP000076244"/>
    </source>
</evidence>
<dbReference type="EMBL" id="CP012288">
    <property type="protein sequence ID" value="AMV67518.1"/>
    <property type="molecule type" value="Genomic_DNA"/>
</dbReference>
<accession>A0A0R2HCV7</accession>
<dbReference type="KEGG" id="pdm:ADU72_1593"/>
<gene>
    <name evidence="2" type="ORF">ADU70_1109</name>
    <name evidence="3" type="ORF">ADU72_1593</name>
</gene>
<keyword evidence="4" id="KW-1185">Reference proteome</keyword>
<dbReference type="InterPro" id="IPR022496">
    <property type="entry name" value="T6A_TsaB"/>
</dbReference>
<dbReference type="NCBIfam" id="TIGR03725">
    <property type="entry name" value="T6A_YeaZ"/>
    <property type="match status" value="1"/>
</dbReference>
<reference evidence="4 5" key="1">
    <citation type="journal article" date="2016" name="PLoS ONE">
        <title>The Identification of Novel Diagnostic Marker Genes for the Detection of Beer Spoiling Pediococcus damnosus Strains Using the BlAst Diagnostic Gene findEr.</title>
        <authorList>
            <person name="Behr J."/>
            <person name="Geissler A.J."/>
            <person name="Schmid J."/>
            <person name="Zehe A."/>
            <person name="Vogel R.F."/>
        </authorList>
    </citation>
    <scope>NUCLEOTIDE SEQUENCE [LARGE SCALE GENOMIC DNA]</scope>
    <source>
        <strain evidence="2 5">TMW 2.1533</strain>
        <strain evidence="3 4">TMW 2.1535</strain>
    </source>
</reference>
<dbReference type="Proteomes" id="UP000076244">
    <property type="component" value="Chromosome"/>
</dbReference>
<dbReference type="EMBL" id="CP012275">
    <property type="protein sequence ID" value="AMV62603.1"/>
    <property type="molecule type" value="Genomic_DNA"/>
</dbReference>
<feature type="domain" description="Gcp-like" evidence="1">
    <location>
        <begin position="32"/>
        <end position="225"/>
    </location>
</feature>
<dbReference type="PANTHER" id="PTHR11735:SF11">
    <property type="entry name" value="TRNA THREONYLCARBAMOYLADENOSINE BIOSYNTHESIS PROTEIN TSAB"/>
    <property type="match status" value="1"/>
</dbReference>
<organism evidence="2 5">
    <name type="scientific">Pediococcus damnosus</name>
    <dbReference type="NCBI Taxonomy" id="51663"/>
    <lineage>
        <taxon>Bacteria</taxon>
        <taxon>Bacillati</taxon>
        <taxon>Bacillota</taxon>
        <taxon>Bacilli</taxon>
        <taxon>Lactobacillales</taxon>
        <taxon>Lactobacillaceae</taxon>
        <taxon>Pediococcus</taxon>
    </lineage>
</organism>
<evidence type="ECO:0000313" key="2">
    <source>
        <dbReference type="EMBL" id="AMV62603.1"/>
    </source>
</evidence>
<dbReference type="InterPro" id="IPR043129">
    <property type="entry name" value="ATPase_NBD"/>
</dbReference>
<dbReference type="GeneID" id="57276160"/>
<dbReference type="GO" id="GO:0002949">
    <property type="term" value="P:tRNA threonylcarbamoyladenosine modification"/>
    <property type="evidence" value="ECO:0007669"/>
    <property type="project" value="InterPro"/>
</dbReference>
<dbReference type="InterPro" id="IPR000905">
    <property type="entry name" value="Gcp-like_dom"/>
</dbReference>
<evidence type="ECO:0000313" key="5">
    <source>
        <dbReference type="Proteomes" id="UP000076405"/>
    </source>
</evidence>